<dbReference type="PANTHER" id="PTHR11476">
    <property type="entry name" value="HISTIDYL-TRNA SYNTHETASE"/>
    <property type="match status" value="1"/>
</dbReference>
<sequence length="455" mass="51824">MSDKNKIYKPKPISGFPEWLPEERLVEQRWFDHIRRVFESYGFCSIETPSVEEIDVLLAKGEVDKEIYVLERLHKDEDNDKEARLALHFDQTVPFARYTAQHFNELTFPFKRYQMQRVWRGERPQMGRMREFYQCDIDIINVDNLPLSFDAEVASVMYEVIAGLGVGKVQMRISNRKILIGYLKTLGLNTTSSVLSAVDKLEKAGLEQTEIQIGLDLKLDNVENFLEIAENIIELVTIKSSPEEFSGLLRDFITRNDVIARSDSDAAIQNLNEGIEELQSVLDSLSHLPEGAVVADLSIVRGLDYYTGTVYETQLLEVPEFTGSVCSGGRYDDLAGGYINKKLPGVGISLGFSRLFDVIRQSRPDLLNIGAKCPTDILVYTEDKDINANITAQTLRKRGFNVEVFDTVKKWDKHFKYAEKKGIPYIWYISNAGHEVKNLASDVKEKSNPESWSKP</sequence>
<dbReference type="CDD" id="cd00773">
    <property type="entry name" value="HisRS-like_core"/>
    <property type="match status" value="1"/>
</dbReference>
<keyword evidence="3" id="KW-0547">Nucleotide-binding</keyword>
<dbReference type="EC" id="6.1.1.21" evidence="2"/>
<protein>
    <recommendedName>
        <fullName evidence="2">histidine--tRNA ligase</fullName>
        <ecNumber evidence="2">6.1.1.21</ecNumber>
    </recommendedName>
</protein>
<dbReference type="InterPro" id="IPR006195">
    <property type="entry name" value="aa-tRNA-synth_II"/>
</dbReference>
<evidence type="ECO:0000256" key="1">
    <source>
        <dbReference type="ARBA" id="ARBA00008226"/>
    </source>
</evidence>
<evidence type="ECO:0000256" key="5">
    <source>
        <dbReference type="ARBA" id="ARBA00022917"/>
    </source>
</evidence>
<feature type="domain" description="Aminoacyl-transfer RNA synthetases class-II family profile" evidence="8">
    <location>
        <begin position="34"/>
        <end position="374"/>
    </location>
</feature>
<dbReference type="PIRSF" id="PIRSF001549">
    <property type="entry name" value="His-tRNA_synth"/>
    <property type="match status" value="1"/>
</dbReference>
<dbReference type="Pfam" id="PF03129">
    <property type="entry name" value="HGTP_anticodon"/>
    <property type="match status" value="1"/>
</dbReference>
<dbReference type="PANTHER" id="PTHR11476:SF7">
    <property type="entry name" value="HISTIDINE--TRNA LIGASE"/>
    <property type="match status" value="1"/>
</dbReference>
<evidence type="ECO:0000256" key="2">
    <source>
        <dbReference type="ARBA" id="ARBA00012815"/>
    </source>
</evidence>
<comment type="catalytic activity">
    <reaction evidence="6">
        <text>tRNA(His) + L-histidine + ATP = L-histidyl-tRNA(His) + AMP + diphosphate + H(+)</text>
        <dbReference type="Rhea" id="RHEA:17313"/>
        <dbReference type="Rhea" id="RHEA-COMP:9665"/>
        <dbReference type="Rhea" id="RHEA-COMP:9689"/>
        <dbReference type="ChEBI" id="CHEBI:15378"/>
        <dbReference type="ChEBI" id="CHEBI:30616"/>
        <dbReference type="ChEBI" id="CHEBI:33019"/>
        <dbReference type="ChEBI" id="CHEBI:57595"/>
        <dbReference type="ChEBI" id="CHEBI:78442"/>
        <dbReference type="ChEBI" id="CHEBI:78527"/>
        <dbReference type="ChEBI" id="CHEBI:456215"/>
        <dbReference type="EC" id="6.1.1.21"/>
    </reaction>
</comment>
<feature type="binding site" evidence="7">
    <location>
        <position position="120"/>
    </location>
    <ligand>
        <name>L-histidine</name>
        <dbReference type="ChEBI" id="CHEBI:57595"/>
    </ligand>
</feature>
<feature type="binding site" evidence="7">
    <location>
        <position position="134"/>
    </location>
    <ligand>
        <name>L-histidine</name>
        <dbReference type="ChEBI" id="CHEBI:57595"/>
    </ligand>
</feature>
<dbReference type="AlphaFoldDB" id="A0A7R8WPX6"/>
<evidence type="ECO:0000256" key="6">
    <source>
        <dbReference type="ARBA" id="ARBA00047639"/>
    </source>
</evidence>
<dbReference type="GO" id="GO:0006427">
    <property type="term" value="P:histidyl-tRNA aminoacylation"/>
    <property type="evidence" value="ECO:0007669"/>
    <property type="project" value="InterPro"/>
</dbReference>
<evidence type="ECO:0000256" key="7">
    <source>
        <dbReference type="PIRSR" id="PIRSR001549-1"/>
    </source>
</evidence>
<feature type="binding site" evidence="7">
    <location>
        <begin position="90"/>
        <end position="92"/>
    </location>
    <ligand>
        <name>L-histidine</name>
        <dbReference type="ChEBI" id="CHEBI:57595"/>
    </ligand>
</feature>
<comment type="similarity">
    <text evidence="1">Belongs to the class-II aminoacyl-tRNA synthetase family.</text>
</comment>
<gene>
    <name evidence="9" type="ORF">CTOB1V02_LOCUS13730</name>
</gene>
<dbReference type="NCBIfam" id="TIGR00442">
    <property type="entry name" value="hisS"/>
    <property type="match status" value="1"/>
</dbReference>
<reference evidence="9" key="1">
    <citation type="submission" date="2020-11" db="EMBL/GenBank/DDBJ databases">
        <authorList>
            <person name="Tran Van P."/>
        </authorList>
    </citation>
    <scope>NUCLEOTIDE SEQUENCE</scope>
</reference>
<dbReference type="SUPFAM" id="SSF55681">
    <property type="entry name" value="Class II aaRS and biotin synthetases"/>
    <property type="match status" value="1"/>
</dbReference>
<dbReference type="InterPro" id="IPR041715">
    <property type="entry name" value="HisRS-like_core"/>
</dbReference>
<keyword evidence="4" id="KW-0067">ATP-binding</keyword>
<evidence type="ECO:0000313" key="9">
    <source>
        <dbReference type="EMBL" id="CAD7235915.1"/>
    </source>
</evidence>
<dbReference type="InterPro" id="IPR004154">
    <property type="entry name" value="Anticodon-bd"/>
</dbReference>
<dbReference type="InterPro" id="IPR015807">
    <property type="entry name" value="His-tRNA-ligase"/>
</dbReference>
<feature type="binding site" evidence="7">
    <location>
        <position position="138"/>
    </location>
    <ligand>
        <name>L-histidine</name>
        <dbReference type="ChEBI" id="CHEBI:57595"/>
    </ligand>
</feature>
<dbReference type="Pfam" id="PF13393">
    <property type="entry name" value="tRNA-synt_His"/>
    <property type="match status" value="1"/>
</dbReference>
<dbReference type="GO" id="GO:0005524">
    <property type="term" value="F:ATP binding"/>
    <property type="evidence" value="ECO:0007669"/>
    <property type="project" value="UniProtKB-KW"/>
</dbReference>
<evidence type="ECO:0000259" key="8">
    <source>
        <dbReference type="PROSITE" id="PS50862"/>
    </source>
</evidence>
<dbReference type="OrthoDB" id="1906957at2759"/>
<evidence type="ECO:0000256" key="3">
    <source>
        <dbReference type="ARBA" id="ARBA00022741"/>
    </source>
</evidence>
<dbReference type="InterPro" id="IPR004516">
    <property type="entry name" value="HisRS/HisZ"/>
</dbReference>
<dbReference type="Gene3D" id="3.30.930.10">
    <property type="entry name" value="Bira Bifunctional Protein, Domain 2"/>
    <property type="match status" value="1"/>
</dbReference>
<dbReference type="Gene3D" id="3.40.50.800">
    <property type="entry name" value="Anticodon-binding domain"/>
    <property type="match status" value="1"/>
</dbReference>
<dbReference type="EMBL" id="OB675432">
    <property type="protein sequence ID" value="CAD7235915.1"/>
    <property type="molecule type" value="Genomic_DNA"/>
</dbReference>
<name>A0A7R8WPX6_9CRUS</name>
<accession>A0A7R8WPX6</accession>
<dbReference type="SUPFAM" id="SSF52954">
    <property type="entry name" value="Class II aaRS ABD-related"/>
    <property type="match status" value="1"/>
</dbReference>
<evidence type="ECO:0000256" key="4">
    <source>
        <dbReference type="ARBA" id="ARBA00022840"/>
    </source>
</evidence>
<feature type="binding site" evidence="7">
    <location>
        <position position="301"/>
    </location>
    <ligand>
        <name>L-histidine</name>
        <dbReference type="ChEBI" id="CHEBI:57595"/>
    </ligand>
</feature>
<dbReference type="PROSITE" id="PS50862">
    <property type="entry name" value="AA_TRNA_LIGASE_II"/>
    <property type="match status" value="1"/>
</dbReference>
<dbReference type="InterPro" id="IPR045864">
    <property type="entry name" value="aa-tRNA-synth_II/BPL/LPL"/>
</dbReference>
<keyword evidence="5" id="KW-0648">Protein biosynthesis</keyword>
<dbReference type="GO" id="GO:0004821">
    <property type="term" value="F:histidine-tRNA ligase activity"/>
    <property type="evidence" value="ECO:0007669"/>
    <property type="project" value="UniProtKB-EC"/>
</dbReference>
<dbReference type="InterPro" id="IPR036621">
    <property type="entry name" value="Anticodon-bd_dom_sf"/>
</dbReference>
<organism evidence="9">
    <name type="scientific">Cyprideis torosa</name>
    <dbReference type="NCBI Taxonomy" id="163714"/>
    <lineage>
        <taxon>Eukaryota</taxon>
        <taxon>Metazoa</taxon>
        <taxon>Ecdysozoa</taxon>
        <taxon>Arthropoda</taxon>
        <taxon>Crustacea</taxon>
        <taxon>Oligostraca</taxon>
        <taxon>Ostracoda</taxon>
        <taxon>Podocopa</taxon>
        <taxon>Podocopida</taxon>
        <taxon>Cytherocopina</taxon>
        <taxon>Cytheroidea</taxon>
        <taxon>Cytherideidae</taxon>
        <taxon>Cyprideis</taxon>
    </lineage>
</organism>
<dbReference type="GO" id="GO:0005737">
    <property type="term" value="C:cytoplasm"/>
    <property type="evidence" value="ECO:0007669"/>
    <property type="project" value="InterPro"/>
</dbReference>
<feature type="binding site" evidence="7">
    <location>
        <begin position="305"/>
        <end position="306"/>
    </location>
    <ligand>
        <name>L-histidine</name>
        <dbReference type="ChEBI" id="CHEBI:57595"/>
    </ligand>
</feature>
<proteinExistence type="inferred from homology"/>